<evidence type="ECO:0000256" key="1">
    <source>
        <dbReference type="SAM" id="MobiDB-lite"/>
    </source>
</evidence>
<evidence type="ECO:0000313" key="3">
    <source>
        <dbReference type="Proteomes" id="UP000688947"/>
    </source>
</evidence>
<evidence type="ECO:0000313" key="2">
    <source>
        <dbReference type="EMBL" id="KAG6949229.1"/>
    </source>
</evidence>
<organism evidence="2 3">
    <name type="scientific">Phytophthora cactorum</name>
    <dbReference type="NCBI Taxonomy" id="29920"/>
    <lineage>
        <taxon>Eukaryota</taxon>
        <taxon>Sar</taxon>
        <taxon>Stramenopiles</taxon>
        <taxon>Oomycota</taxon>
        <taxon>Peronosporomycetes</taxon>
        <taxon>Peronosporales</taxon>
        <taxon>Peronosporaceae</taxon>
        <taxon>Phytophthora</taxon>
    </lineage>
</organism>
<dbReference type="Proteomes" id="UP000688947">
    <property type="component" value="Unassembled WGS sequence"/>
</dbReference>
<protein>
    <submittedName>
        <fullName evidence="2">Uncharacterized protein</fullName>
    </submittedName>
</protein>
<feature type="region of interest" description="Disordered" evidence="1">
    <location>
        <begin position="120"/>
        <end position="140"/>
    </location>
</feature>
<proteinExistence type="predicted"/>
<name>A0A8T1TV03_9STRA</name>
<reference evidence="2" key="1">
    <citation type="submission" date="2021-01" db="EMBL/GenBank/DDBJ databases">
        <title>Phytophthora aleatoria, a newly-described species from Pinus radiata is distinct from Phytophthora cactorum isolates based on comparative genomics.</title>
        <authorList>
            <person name="Mcdougal R."/>
            <person name="Panda P."/>
            <person name="Williams N."/>
            <person name="Studholme D.J."/>
        </authorList>
    </citation>
    <scope>NUCLEOTIDE SEQUENCE</scope>
    <source>
        <strain evidence="2">NZFS 3830</strain>
    </source>
</reference>
<dbReference type="EMBL" id="JAENGZ010001277">
    <property type="protein sequence ID" value="KAG6949229.1"/>
    <property type="molecule type" value="Genomic_DNA"/>
</dbReference>
<accession>A0A8T1TV03</accession>
<gene>
    <name evidence="2" type="ORF">JG687_00015010</name>
</gene>
<comment type="caution">
    <text evidence="2">The sequence shown here is derived from an EMBL/GenBank/DDBJ whole genome shotgun (WGS) entry which is preliminary data.</text>
</comment>
<dbReference type="AlphaFoldDB" id="A0A8T1TV03"/>
<sequence length="181" mass="19978">MMKNTGEVKNLASGLQTLHNDGGKQRHAETKVVLDFLDFYKKKHSSIGILLRMMPSCGSNQINPFEEATSSNLLRLQFVLIASDKILACARIVVLRTGNIFTNKPGVEYPVPDDSYASIDDDPMTAPRAQLTDTAPPAATRRPHHHYDFIIDCVYAASKRHFISASLVGAELSRNTSTMSD</sequence>